<evidence type="ECO:0000313" key="5">
    <source>
        <dbReference type="Proteomes" id="UP001153076"/>
    </source>
</evidence>
<evidence type="ECO:0000259" key="3">
    <source>
        <dbReference type="Pfam" id="PF14383"/>
    </source>
</evidence>
<evidence type="ECO:0000256" key="1">
    <source>
        <dbReference type="SAM" id="MobiDB-lite"/>
    </source>
</evidence>
<feature type="region of interest" description="Disordered" evidence="1">
    <location>
        <begin position="403"/>
        <end position="437"/>
    </location>
</feature>
<evidence type="ECO:0000259" key="2">
    <source>
        <dbReference type="Pfam" id="PF14309"/>
    </source>
</evidence>
<dbReference type="InterPro" id="IPR025486">
    <property type="entry name" value="DUF4378"/>
</dbReference>
<feature type="region of interest" description="Disordered" evidence="1">
    <location>
        <begin position="198"/>
        <end position="217"/>
    </location>
</feature>
<feature type="domain" description="DUF3741" evidence="3">
    <location>
        <begin position="100"/>
        <end position="123"/>
    </location>
</feature>
<dbReference type="InterPro" id="IPR032795">
    <property type="entry name" value="DUF3741-assoc"/>
</dbReference>
<feature type="region of interest" description="Disordered" evidence="1">
    <location>
        <begin position="458"/>
        <end position="612"/>
    </location>
</feature>
<comment type="caution">
    <text evidence="4">The sequence shown here is derived from an EMBL/GenBank/DDBJ whole genome shotgun (WGS) entry which is preliminary data.</text>
</comment>
<feature type="domain" description="DUF4378" evidence="2">
    <location>
        <begin position="802"/>
        <end position="962"/>
    </location>
</feature>
<organism evidence="4 5">
    <name type="scientific">Carnegiea gigantea</name>
    <dbReference type="NCBI Taxonomy" id="171969"/>
    <lineage>
        <taxon>Eukaryota</taxon>
        <taxon>Viridiplantae</taxon>
        <taxon>Streptophyta</taxon>
        <taxon>Embryophyta</taxon>
        <taxon>Tracheophyta</taxon>
        <taxon>Spermatophyta</taxon>
        <taxon>Magnoliopsida</taxon>
        <taxon>eudicotyledons</taxon>
        <taxon>Gunneridae</taxon>
        <taxon>Pentapetalae</taxon>
        <taxon>Caryophyllales</taxon>
        <taxon>Cactineae</taxon>
        <taxon>Cactaceae</taxon>
        <taxon>Cactoideae</taxon>
        <taxon>Echinocereeae</taxon>
        <taxon>Carnegiea</taxon>
    </lineage>
</organism>
<feature type="compositionally biased region" description="Polar residues" evidence="1">
    <location>
        <begin position="423"/>
        <end position="437"/>
    </location>
</feature>
<feature type="compositionally biased region" description="Basic and acidic residues" evidence="1">
    <location>
        <begin position="573"/>
        <end position="582"/>
    </location>
</feature>
<feature type="compositionally biased region" description="Basic and acidic residues" evidence="1">
    <location>
        <begin position="458"/>
        <end position="480"/>
    </location>
</feature>
<feature type="compositionally biased region" description="Low complexity" evidence="1">
    <location>
        <begin position="521"/>
        <end position="535"/>
    </location>
</feature>
<proteinExistence type="predicted"/>
<gene>
    <name evidence="4" type="ORF">Cgig2_022372</name>
</gene>
<feature type="compositionally biased region" description="Polar residues" evidence="1">
    <location>
        <begin position="673"/>
        <end position="702"/>
    </location>
</feature>
<dbReference type="Pfam" id="PF14309">
    <property type="entry name" value="DUF4378"/>
    <property type="match status" value="1"/>
</dbReference>
<feature type="compositionally biased region" description="Gly residues" evidence="1">
    <location>
        <begin position="141"/>
        <end position="152"/>
    </location>
</feature>
<feature type="compositionally biased region" description="Polar residues" evidence="1">
    <location>
        <begin position="555"/>
        <end position="572"/>
    </location>
</feature>
<sequence length="970" mass="106704">MSESTARTSSALAITERKGKSHRPGGCVGIFFQLFDWNRRFYRKKFFPKKLLPPARAKVSKKFNADEKLPVGKHALIADENSGGFPSNMKKNGDHRVGLEQKKRGVQAPGLVARLMGLETMPVNLMKEDKSGKSSPNSEGNTGGGRCGGGFDGSALSPEKGNTRPQKIQKTGIVEKRPITRVGAEVLQIKNVLLRSRKQHHGLHPKLTSPLKSPKMGRNASRLLDAATRILEPGIQATNRARCNLTYTNSMIQPCKEAVRTEVRADVDMQTQHCPNSGVAQSNAQASCRSCGNLLGRMDAKSAAEEYPMVYDSPGSNFREAFFHGLEESRPRPASYLANETEVVLLKTRYQPECVTAQLEDSRPVGSEVIRNGTHRSRDHNLIPANRMFTSQKVMSSSAILKDRNQRHSQMQLGDRVPPRSKLVSTQGRRASSAMTAVSETKDFISLNRNVNRSRLIVPDKSDKSDTSVEAERRFCKGKNDPLATQRSPVRKRRTTNVNGQASNAGSTSSLLEKQRSNRGNVVTTNKTSSTSSVNRTYVKSRSANQRDSKDTDVVSFTFSSPVKSSTGATSHNEMDAKRRDQTGSITNEKSQQKLKMKESSKKMSCQSSSTMSGDALGALLEQKLKELTHQVENEAATGFMPSARTTAMILQELISALTAEKPISDEDGTHGPETNESQSGTGSLDGDSQANLRMKRTSSGVSRELDHFSPGCVLDASFSTDSCISSSIDDSSGHKPQSDHMHLPCGTVQPVCSEADLLDSASSANKSRGHNVIMVTDLLKHTARVLHNVNLVQAKLTGAKLDYVHEVVLYTEMVFGTAGIHGSCSFVNFLLGPFLDELENLVKAAWKNTVILGFEVKKEENPIRRFLFDCVIECLDVKYNRHTNCGYIAWTRLPKCMNSDILIQLFDQEMRKWISVSGRSPDELIEGDMSTSLGKWTDFEIEAFETGAEISHDIVESLVDEMVIDFCGS</sequence>
<reference evidence="4" key="1">
    <citation type="submission" date="2022-04" db="EMBL/GenBank/DDBJ databases">
        <title>Carnegiea gigantea Genome sequencing and assembly v2.</title>
        <authorList>
            <person name="Copetti D."/>
            <person name="Sanderson M.J."/>
            <person name="Burquez A."/>
            <person name="Wojciechowski M.F."/>
        </authorList>
    </citation>
    <scope>NUCLEOTIDE SEQUENCE</scope>
    <source>
        <strain evidence="4">SGP5-SGP5p</strain>
        <tissue evidence="4">Aerial part</tissue>
    </source>
</reference>
<evidence type="ECO:0000313" key="4">
    <source>
        <dbReference type="EMBL" id="KAJ8442489.1"/>
    </source>
</evidence>
<feature type="compositionally biased region" description="Low complexity" evidence="1">
    <location>
        <begin position="603"/>
        <end position="612"/>
    </location>
</feature>
<name>A0A9Q1KFD4_9CARY</name>
<dbReference type="PANTHER" id="PTHR21726">
    <property type="entry name" value="PHOSPHATIDYLINOSITOL N-ACETYLGLUCOSAMINYLTRANSFERASE SUBUNIT P DOWN SYNDROME CRITICAL REGION PROTEIN 5 -RELATED"/>
    <property type="match status" value="1"/>
</dbReference>
<feature type="compositionally biased region" description="Polar residues" evidence="1">
    <location>
        <begin position="496"/>
        <end position="512"/>
    </location>
</feature>
<dbReference type="AlphaFoldDB" id="A0A9Q1KFD4"/>
<dbReference type="PANTHER" id="PTHR21726:SF61">
    <property type="entry name" value="DNAA INITIATOR-ASSOCIATING PROTEIN"/>
    <property type="match status" value="1"/>
</dbReference>
<evidence type="ECO:0008006" key="6">
    <source>
        <dbReference type="Google" id="ProtNLM"/>
    </source>
</evidence>
<dbReference type="Pfam" id="PF14383">
    <property type="entry name" value="VARLMGL"/>
    <property type="match status" value="1"/>
</dbReference>
<dbReference type="EMBL" id="JAKOGI010000140">
    <property type="protein sequence ID" value="KAJ8442489.1"/>
    <property type="molecule type" value="Genomic_DNA"/>
</dbReference>
<dbReference type="OrthoDB" id="1928505at2759"/>
<feature type="region of interest" description="Disordered" evidence="1">
    <location>
        <begin position="127"/>
        <end position="170"/>
    </location>
</feature>
<keyword evidence="5" id="KW-1185">Reference proteome</keyword>
<dbReference type="Proteomes" id="UP001153076">
    <property type="component" value="Unassembled WGS sequence"/>
</dbReference>
<feature type="region of interest" description="Disordered" evidence="1">
    <location>
        <begin position="664"/>
        <end position="705"/>
    </location>
</feature>
<accession>A0A9Q1KFD4</accession>
<protein>
    <recommendedName>
        <fullName evidence="6">DUF4378 domain-containing protein</fullName>
    </recommendedName>
</protein>